<dbReference type="OrthoDB" id="1147959at2"/>
<keyword evidence="2" id="KW-1185">Reference proteome</keyword>
<dbReference type="AlphaFoldDB" id="A4C309"/>
<accession>A4C309</accession>
<organism evidence="1 2">
    <name type="scientific">Polaribacter irgensii 23-P</name>
    <dbReference type="NCBI Taxonomy" id="313594"/>
    <lineage>
        <taxon>Bacteria</taxon>
        <taxon>Pseudomonadati</taxon>
        <taxon>Bacteroidota</taxon>
        <taxon>Flavobacteriia</taxon>
        <taxon>Flavobacteriales</taxon>
        <taxon>Flavobacteriaceae</taxon>
    </lineage>
</organism>
<sequence length="384" mass="45314">MRKTLLILIILVINKSFSQNRLNGIIVDSDTKNPIEYVDIYNSTNFTSTNSEGKFLFVSEKDSVKIRLIGYKSIYSTFEKIRKDTIFLESKFEALDEIILGNSNSITNVYKELHNNYPFKPYSESFFLRCFLRKDGVIIKLQDLNGSVNRKTLFSTSKKPMPKRNYEIEVLNMRKAGIKEKAVYFSMFSFKQILDFTASIGINTKLYDFNESKSENDEYTKHHFSPKSEEKSKNEGYYLINNKDKAIVEFKSKNIITKEIFQEKRGVKFRTTSFEYLVYFKKNIEENIYFLDKAKIIAQVEVIAEEEKTIYDVEYSWIALGKTKKELNKNISVKKDLFELKKSFNPEFWNKQEYLLLTNEMSEFLKKLENSQKEFKTLTNIKKK</sequence>
<proteinExistence type="predicted"/>
<evidence type="ECO:0000313" key="2">
    <source>
        <dbReference type="Proteomes" id="UP000003053"/>
    </source>
</evidence>
<gene>
    <name evidence="1" type="ORF">PI23P_06051</name>
</gene>
<dbReference type="HOGENOM" id="CLU_711297_0_0_10"/>
<dbReference type="eggNOG" id="ENOG502ZCMY">
    <property type="taxonomic scope" value="Bacteria"/>
</dbReference>
<protein>
    <recommendedName>
        <fullName evidence="3">Carboxypeptidase-like regulatory domain-containing protein</fullName>
    </recommendedName>
</protein>
<evidence type="ECO:0000313" key="1">
    <source>
        <dbReference type="EMBL" id="EAR11480.1"/>
    </source>
</evidence>
<dbReference type="STRING" id="313594.PI23P_06051"/>
<evidence type="ECO:0008006" key="3">
    <source>
        <dbReference type="Google" id="ProtNLM"/>
    </source>
</evidence>
<name>A4C309_9FLAO</name>
<dbReference type="Proteomes" id="UP000003053">
    <property type="component" value="Unassembled WGS sequence"/>
</dbReference>
<dbReference type="EMBL" id="AAOG01000006">
    <property type="protein sequence ID" value="EAR11480.1"/>
    <property type="molecule type" value="Genomic_DNA"/>
</dbReference>
<dbReference type="RefSeq" id="WP_004569831.1">
    <property type="nucleotide sequence ID" value="NZ_CH724148.1"/>
</dbReference>
<reference evidence="1 2" key="1">
    <citation type="submission" date="2006-02" db="EMBL/GenBank/DDBJ databases">
        <authorList>
            <person name="Murray A."/>
            <person name="Staley J."/>
            <person name="Ferriera S."/>
            <person name="Johnson J."/>
            <person name="Kravitz S."/>
            <person name="Halpern A."/>
            <person name="Remington K."/>
            <person name="Beeson K."/>
            <person name="Tran B."/>
            <person name="Rogers Y.-H."/>
            <person name="Friedman R."/>
            <person name="Venter J.C."/>
        </authorList>
    </citation>
    <scope>NUCLEOTIDE SEQUENCE [LARGE SCALE GENOMIC DNA]</scope>
    <source>
        <strain evidence="1 2">23-P</strain>
    </source>
</reference>
<comment type="caution">
    <text evidence="1">The sequence shown here is derived from an EMBL/GenBank/DDBJ whole genome shotgun (WGS) entry which is preliminary data.</text>
</comment>